<comment type="caution">
    <text evidence="2">The sequence shown here is derived from an EMBL/GenBank/DDBJ whole genome shotgun (WGS) entry which is preliminary data.</text>
</comment>
<dbReference type="EMBL" id="CAJVPY010022083">
    <property type="protein sequence ID" value="CAG8781746.1"/>
    <property type="molecule type" value="Genomic_DNA"/>
</dbReference>
<evidence type="ECO:0000313" key="3">
    <source>
        <dbReference type="Proteomes" id="UP000789405"/>
    </source>
</evidence>
<gene>
    <name evidence="2" type="ORF">DERYTH_LOCUS19728</name>
</gene>
<dbReference type="OrthoDB" id="2431486at2759"/>
<dbReference type="AlphaFoldDB" id="A0A9N9JJ54"/>
<sequence length="124" mass="14544">GVDIADQLRSYYSTQLTVFRAWVPLFFWLLDTAIINSYLICKKLNIAEEHKVFRLVLICDLIQDSLNSLKRTTQSENKNEQIIKKDNNKKFQVTSKFELPLCRLVGNNHYPIYRENDRGACFVV</sequence>
<proteinExistence type="predicted"/>
<accession>A0A9N9JJ54</accession>
<protein>
    <submittedName>
        <fullName evidence="2">25737_t:CDS:1</fullName>
    </submittedName>
</protein>
<name>A0A9N9JJ54_9GLOM</name>
<keyword evidence="1" id="KW-1133">Transmembrane helix</keyword>
<keyword evidence="1" id="KW-0472">Membrane</keyword>
<evidence type="ECO:0000313" key="2">
    <source>
        <dbReference type="EMBL" id="CAG8781746.1"/>
    </source>
</evidence>
<feature type="non-terminal residue" evidence="2">
    <location>
        <position position="1"/>
    </location>
</feature>
<reference evidence="2" key="1">
    <citation type="submission" date="2021-06" db="EMBL/GenBank/DDBJ databases">
        <authorList>
            <person name="Kallberg Y."/>
            <person name="Tangrot J."/>
            <person name="Rosling A."/>
        </authorList>
    </citation>
    <scope>NUCLEOTIDE SEQUENCE</scope>
    <source>
        <strain evidence="2">MA453B</strain>
    </source>
</reference>
<feature type="transmembrane region" description="Helical" evidence="1">
    <location>
        <begin position="21"/>
        <end position="41"/>
    </location>
</feature>
<organism evidence="2 3">
    <name type="scientific">Dentiscutata erythropus</name>
    <dbReference type="NCBI Taxonomy" id="1348616"/>
    <lineage>
        <taxon>Eukaryota</taxon>
        <taxon>Fungi</taxon>
        <taxon>Fungi incertae sedis</taxon>
        <taxon>Mucoromycota</taxon>
        <taxon>Glomeromycotina</taxon>
        <taxon>Glomeromycetes</taxon>
        <taxon>Diversisporales</taxon>
        <taxon>Gigasporaceae</taxon>
        <taxon>Dentiscutata</taxon>
    </lineage>
</organism>
<keyword evidence="1" id="KW-0812">Transmembrane</keyword>
<dbReference type="Proteomes" id="UP000789405">
    <property type="component" value="Unassembled WGS sequence"/>
</dbReference>
<keyword evidence="3" id="KW-1185">Reference proteome</keyword>
<evidence type="ECO:0000256" key="1">
    <source>
        <dbReference type="SAM" id="Phobius"/>
    </source>
</evidence>